<dbReference type="AlphaFoldDB" id="A0A7D4QHG3"/>
<dbReference type="Proteomes" id="UP000505355">
    <property type="component" value="Chromosome"/>
</dbReference>
<sequence>MTRSVMAGKRAYIIVLFTIAELPMYLLLKLLITYILVTTGLNSARSVGEPMIFIRNSAWRFFYFLCLSTGYSFGRLSVARAKKISELDKQRLQSQLNEQELEKNLLSSENAFLKAQINQHFLFNMLSFIHSNVLKYSEKIGDLIISLSDLMRYAFTEPDADGKVRLAGEVEHIENYLSLNQHRFNHQLNFDFKATGDIDNVRVISLLLVTIIENVFKYGDLQNPAYPAKIHINADGNKLHLHVDNSKLKRPHGHSSGIGMDNVQKRLELMYPGNYKLNINQDTETYQLDLNINIPENDLLHH</sequence>
<keyword evidence="5" id="KW-1185">Reference proteome</keyword>
<evidence type="ECO:0000313" key="5">
    <source>
        <dbReference type="Proteomes" id="UP000505355"/>
    </source>
</evidence>
<name>A0A7D4QHG3_9SPHI</name>
<evidence type="ECO:0000256" key="2">
    <source>
        <dbReference type="SAM" id="Phobius"/>
    </source>
</evidence>
<evidence type="ECO:0000259" key="3">
    <source>
        <dbReference type="Pfam" id="PF06580"/>
    </source>
</evidence>
<dbReference type="InterPro" id="IPR010559">
    <property type="entry name" value="Sig_transdc_His_kin_internal"/>
</dbReference>
<keyword evidence="4" id="KW-0808">Transferase</keyword>
<dbReference type="Pfam" id="PF06580">
    <property type="entry name" value="His_kinase"/>
    <property type="match status" value="1"/>
</dbReference>
<dbReference type="GO" id="GO:0016020">
    <property type="term" value="C:membrane"/>
    <property type="evidence" value="ECO:0007669"/>
    <property type="project" value="InterPro"/>
</dbReference>
<evidence type="ECO:0000313" key="4">
    <source>
        <dbReference type="EMBL" id="QKJ28330.1"/>
    </source>
</evidence>
<dbReference type="RefSeq" id="WP_173413032.1">
    <property type="nucleotide sequence ID" value="NZ_CP054139.1"/>
</dbReference>
<accession>A0A7D4QHG3</accession>
<feature type="transmembrane region" description="Helical" evidence="2">
    <location>
        <begin position="57"/>
        <end position="74"/>
    </location>
</feature>
<feature type="transmembrane region" description="Helical" evidence="2">
    <location>
        <begin position="12"/>
        <end position="37"/>
    </location>
</feature>
<feature type="domain" description="Signal transduction histidine kinase internal region" evidence="3">
    <location>
        <begin position="109"/>
        <end position="188"/>
    </location>
</feature>
<dbReference type="KEGG" id="mmab:HQ865_00660"/>
<keyword evidence="2" id="KW-0472">Membrane</keyword>
<dbReference type="EMBL" id="CP054139">
    <property type="protein sequence ID" value="QKJ28330.1"/>
    <property type="molecule type" value="Genomic_DNA"/>
</dbReference>
<keyword evidence="4" id="KW-0418">Kinase</keyword>
<protein>
    <submittedName>
        <fullName evidence="4">Histidine kinase</fullName>
    </submittedName>
</protein>
<keyword evidence="1" id="KW-0175">Coiled coil</keyword>
<keyword evidence="2" id="KW-0812">Transmembrane</keyword>
<reference evidence="4 5" key="1">
    <citation type="submission" date="2020-05" db="EMBL/GenBank/DDBJ databases">
        <title>Mucilaginibacter mali sp. nov.</title>
        <authorList>
            <person name="Kim H.S."/>
            <person name="Lee K.C."/>
            <person name="Suh M.K."/>
            <person name="Kim J.-S."/>
            <person name="Han K.-I."/>
            <person name="Eom M.K."/>
            <person name="Shin Y.K."/>
            <person name="Lee J.-S."/>
        </authorList>
    </citation>
    <scope>NUCLEOTIDE SEQUENCE [LARGE SCALE GENOMIC DNA]</scope>
    <source>
        <strain evidence="4 5">G2-14</strain>
    </source>
</reference>
<dbReference type="InterPro" id="IPR050640">
    <property type="entry name" value="Bact_2-comp_sensor_kinase"/>
</dbReference>
<dbReference type="PANTHER" id="PTHR34220:SF7">
    <property type="entry name" value="SENSOR HISTIDINE KINASE YPDA"/>
    <property type="match status" value="1"/>
</dbReference>
<dbReference type="Gene3D" id="3.30.565.10">
    <property type="entry name" value="Histidine kinase-like ATPase, C-terminal domain"/>
    <property type="match status" value="1"/>
</dbReference>
<gene>
    <name evidence="4" type="ORF">HQ865_00660</name>
</gene>
<organism evidence="4 5">
    <name type="scientific">Mucilaginibacter mali</name>
    <dbReference type="NCBI Taxonomy" id="2740462"/>
    <lineage>
        <taxon>Bacteria</taxon>
        <taxon>Pseudomonadati</taxon>
        <taxon>Bacteroidota</taxon>
        <taxon>Sphingobacteriia</taxon>
        <taxon>Sphingobacteriales</taxon>
        <taxon>Sphingobacteriaceae</taxon>
        <taxon>Mucilaginibacter</taxon>
    </lineage>
</organism>
<proteinExistence type="predicted"/>
<dbReference type="InterPro" id="IPR036890">
    <property type="entry name" value="HATPase_C_sf"/>
</dbReference>
<dbReference type="GO" id="GO:0000155">
    <property type="term" value="F:phosphorelay sensor kinase activity"/>
    <property type="evidence" value="ECO:0007669"/>
    <property type="project" value="InterPro"/>
</dbReference>
<evidence type="ECO:0000256" key="1">
    <source>
        <dbReference type="SAM" id="Coils"/>
    </source>
</evidence>
<keyword evidence="2" id="KW-1133">Transmembrane helix</keyword>
<feature type="coiled-coil region" evidence="1">
    <location>
        <begin position="82"/>
        <end position="116"/>
    </location>
</feature>
<dbReference type="PANTHER" id="PTHR34220">
    <property type="entry name" value="SENSOR HISTIDINE KINASE YPDA"/>
    <property type="match status" value="1"/>
</dbReference>